<dbReference type="PANTHER" id="PTHR11895">
    <property type="entry name" value="TRANSAMIDASE"/>
    <property type="match status" value="1"/>
</dbReference>
<dbReference type="Proteomes" id="UP000812966">
    <property type="component" value="Unassembled WGS sequence"/>
</dbReference>
<feature type="region of interest" description="Disordered" evidence="1">
    <location>
        <begin position="577"/>
        <end position="601"/>
    </location>
</feature>
<dbReference type="EMBL" id="JABELV010000007">
    <property type="protein sequence ID" value="KAG7571437.1"/>
    <property type="molecule type" value="Genomic_DNA"/>
</dbReference>
<keyword evidence="4" id="KW-1185">Reference proteome</keyword>
<feature type="compositionally biased region" description="Polar residues" evidence="1">
    <location>
        <begin position="1"/>
        <end position="30"/>
    </location>
</feature>
<reference evidence="3" key="1">
    <citation type="submission" date="2020-04" db="EMBL/GenBank/DDBJ databases">
        <title>Analysis of mating type loci in Filobasidium floriforme.</title>
        <authorList>
            <person name="Nowrousian M."/>
        </authorList>
    </citation>
    <scope>NUCLEOTIDE SEQUENCE</scope>
    <source>
        <strain evidence="3">CBS 6242</strain>
    </source>
</reference>
<dbReference type="Pfam" id="PF01425">
    <property type="entry name" value="Amidase"/>
    <property type="match status" value="1"/>
</dbReference>
<evidence type="ECO:0000256" key="1">
    <source>
        <dbReference type="SAM" id="MobiDB-lite"/>
    </source>
</evidence>
<dbReference type="InterPro" id="IPR000120">
    <property type="entry name" value="Amidase"/>
</dbReference>
<dbReference type="GO" id="GO:0003824">
    <property type="term" value="F:catalytic activity"/>
    <property type="evidence" value="ECO:0007669"/>
    <property type="project" value="InterPro"/>
</dbReference>
<evidence type="ECO:0000313" key="3">
    <source>
        <dbReference type="EMBL" id="KAG7571437.1"/>
    </source>
</evidence>
<evidence type="ECO:0000259" key="2">
    <source>
        <dbReference type="Pfam" id="PF01425"/>
    </source>
</evidence>
<evidence type="ECO:0000313" key="4">
    <source>
        <dbReference type="Proteomes" id="UP000812966"/>
    </source>
</evidence>
<feature type="domain" description="Amidase" evidence="2">
    <location>
        <begin position="132"/>
        <end position="563"/>
    </location>
</feature>
<feature type="region of interest" description="Disordered" evidence="1">
    <location>
        <begin position="1"/>
        <end position="38"/>
    </location>
</feature>
<organism evidence="3 4">
    <name type="scientific">Filobasidium floriforme</name>
    <dbReference type="NCBI Taxonomy" id="5210"/>
    <lineage>
        <taxon>Eukaryota</taxon>
        <taxon>Fungi</taxon>
        <taxon>Dikarya</taxon>
        <taxon>Basidiomycota</taxon>
        <taxon>Agaricomycotina</taxon>
        <taxon>Tremellomycetes</taxon>
        <taxon>Filobasidiales</taxon>
        <taxon>Filobasidiaceae</taxon>
        <taxon>Filobasidium</taxon>
    </lineage>
</organism>
<dbReference type="InterPro" id="IPR036928">
    <property type="entry name" value="AS_sf"/>
</dbReference>
<protein>
    <recommendedName>
        <fullName evidence="2">Amidase domain-containing protein</fullName>
    </recommendedName>
</protein>
<name>A0A8K0NTL7_9TREE</name>
<dbReference type="AlphaFoldDB" id="A0A8K0NTL7"/>
<proteinExistence type="predicted"/>
<dbReference type="SUPFAM" id="SSF75304">
    <property type="entry name" value="Amidase signature (AS) enzymes"/>
    <property type="match status" value="1"/>
</dbReference>
<comment type="caution">
    <text evidence="3">The sequence shown here is derived from an EMBL/GenBank/DDBJ whole genome shotgun (WGS) entry which is preliminary data.</text>
</comment>
<gene>
    <name evidence="3" type="ORF">FFLO_00620</name>
</gene>
<sequence>MTAAPTSFTSGSTPFLSGSPYTPEPGTSDQKQFRPEPTEADLEQMAKKLGMPLEDDLKHIYMNAIKGIHQAAEFTLSQPDYIPHTHLPTYPRTNIHFPATQEELELGWAYKATVRKEPPTTRRAPLIKDKRVTIKDMVMLKDVPCLFGAEVQDEGEFVSDMDATCVTRILDEGGVILGKANCEMSFQAPHAWSRHWISCSAPRSIIQNPHAKGFSAGGSSSGCAALVCSDQVDLAIGGDQSGSIRIPASACGIVGLRPTFGLVPSTGVISHEAEKEVIGPMTRTVEDCAVLLETIAGPDWIDLRTSDRPMPNPLPRYTKLLKEAREKAQREHPDQPLKGVKIGMLKEGFTVPKGDERVYEVAKDAIEGFRKLGAEVKEISCPSHVQLSGPNSVATLLSGTAPFVGRSVGSKHLRLGSFWSKILPWTPEKWEKLEPMLKLEIISAEYVAHNFPTAFDIASNLIRKLSADVDAMFEEVDLVVMPTCVKPPPRHVPKDKGIEGIMDAGSAMSANTNPYSASGHPALSLPVGFSPPSDGDVWTEEDRHIRLPVGLQLVAAKYNEMEIFIAGDAWERAYGKGNKDKFGLDRVGKPQGEKEKHDEDK</sequence>
<dbReference type="PANTHER" id="PTHR11895:SF170">
    <property type="entry name" value="AMIDASE"/>
    <property type="match status" value="1"/>
</dbReference>
<dbReference type="InterPro" id="IPR023631">
    <property type="entry name" value="Amidase_dom"/>
</dbReference>
<dbReference type="Gene3D" id="3.90.1300.10">
    <property type="entry name" value="Amidase signature (AS) domain"/>
    <property type="match status" value="1"/>
</dbReference>
<accession>A0A8K0NTL7</accession>